<comment type="subcellular location">
    <subcellularLocation>
        <location evidence="9">Cytoplasm</location>
    </subcellularLocation>
</comment>
<keyword evidence="11" id="KW-1185">Reference proteome</keyword>
<dbReference type="PANTHER" id="PTHR30075">
    <property type="entry name" value="GLYCYL-TRNA SYNTHETASE"/>
    <property type="match status" value="1"/>
</dbReference>
<evidence type="ECO:0000256" key="7">
    <source>
        <dbReference type="ARBA" id="ARBA00023146"/>
    </source>
</evidence>
<evidence type="ECO:0000256" key="5">
    <source>
        <dbReference type="ARBA" id="ARBA00022840"/>
    </source>
</evidence>
<dbReference type="PRINTS" id="PR01044">
    <property type="entry name" value="TRNASYNTHGA"/>
</dbReference>
<dbReference type="InterPro" id="IPR006194">
    <property type="entry name" value="Gly-tRNA-synth_heterodimer"/>
</dbReference>
<dbReference type="EMBL" id="CP027845">
    <property type="protein sequence ID" value="AVP87357.1"/>
    <property type="molecule type" value="Genomic_DNA"/>
</dbReference>
<dbReference type="NCBIfam" id="TIGR00388">
    <property type="entry name" value="glyQ"/>
    <property type="match status" value="1"/>
</dbReference>
<organism evidence="10 11">
    <name type="scientific">Candidatus Phycorickettsia trachydisci</name>
    <dbReference type="NCBI Taxonomy" id="2115978"/>
    <lineage>
        <taxon>Bacteria</taxon>
        <taxon>Pseudomonadati</taxon>
        <taxon>Pseudomonadota</taxon>
        <taxon>Alphaproteobacteria</taxon>
        <taxon>Rickettsiales</taxon>
        <taxon>Rickettsiaceae</taxon>
        <taxon>Candidatus Phycorickettsia</taxon>
    </lineage>
</organism>
<comment type="similarity">
    <text evidence="1 9">Belongs to the class-II aminoacyl-tRNA synthetase family.</text>
</comment>
<evidence type="ECO:0000256" key="4">
    <source>
        <dbReference type="ARBA" id="ARBA00022741"/>
    </source>
</evidence>
<dbReference type="AlphaFoldDB" id="A0A2P1P7W5"/>
<dbReference type="HAMAP" id="MF_00254">
    <property type="entry name" value="Gly_tRNA_synth_alpha"/>
    <property type="match status" value="1"/>
</dbReference>
<dbReference type="FunFam" id="3.30.930.10:FF:000006">
    <property type="entry name" value="Glycine--tRNA ligase alpha subunit"/>
    <property type="match status" value="1"/>
</dbReference>
<dbReference type="GO" id="GO:0006426">
    <property type="term" value="P:glycyl-tRNA aminoacylation"/>
    <property type="evidence" value="ECO:0007669"/>
    <property type="project" value="UniProtKB-UniRule"/>
</dbReference>
<dbReference type="GO" id="GO:0005829">
    <property type="term" value="C:cytosol"/>
    <property type="evidence" value="ECO:0007669"/>
    <property type="project" value="TreeGrafter"/>
</dbReference>
<protein>
    <recommendedName>
        <fullName evidence="9">Glycine--tRNA ligase alpha subunit</fullName>
        <ecNumber evidence="9">6.1.1.14</ecNumber>
    </recommendedName>
    <alternativeName>
        <fullName evidence="9">Glycyl-tRNA synthetase alpha subunit</fullName>
        <shortName evidence="9">GlyRS</shortName>
    </alternativeName>
</protein>
<dbReference type="GO" id="GO:0004820">
    <property type="term" value="F:glycine-tRNA ligase activity"/>
    <property type="evidence" value="ECO:0007669"/>
    <property type="project" value="UniProtKB-UniRule"/>
</dbReference>
<reference evidence="10 11" key="1">
    <citation type="submission" date="2018-03" db="EMBL/GenBank/DDBJ databases">
        <title>A gene transfer event suggests a long-term partnership between eustigmatophyte algae and a novel lineage of endosymbiotic bacteria.</title>
        <authorList>
            <person name="Yurchenko T."/>
            <person name="Sevcikova T."/>
            <person name="Pribyl P."/>
            <person name="El Karkouri K."/>
            <person name="Klimes V."/>
            <person name="Amaral R."/>
            <person name="Zbrankova V."/>
            <person name="Kim E."/>
            <person name="Raoult D."/>
            <person name="Santos L.M.A."/>
            <person name="Elias M."/>
        </authorList>
    </citation>
    <scope>NUCLEOTIDE SEQUENCE [LARGE SCALE GENOMIC DNA]</scope>
    <source>
        <strain evidence="10">CCALA 838</strain>
    </source>
</reference>
<comment type="catalytic activity">
    <reaction evidence="8 9">
        <text>tRNA(Gly) + glycine + ATP = glycyl-tRNA(Gly) + AMP + diphosphate</text>
        <dbReference type="Rhea" id="RHEA:16013"/>
        <dbReference type="Rhea" id="RHEA-COMP:9664"/>
        <dbReference type="Rhea" id="RHEA-COMP:9683"/>
        <dbReference type="ChEBI" id="CHEBI:30616"/>
        <dbReference type="ChEBI" id="CHEBI:33019"/>
        <dbReference type="ChEBI" id="CHEBI:57305"/>
        <dbReference type="ChEBI" id="CHEBI:78442"/>
        <dbReference type="ChEBI" id="CHEBI:78522"/>
        <dbReference type="ChEBI" id="CHEBI:456215"/>
        <dbReference type="EC" id="6.1.1.14"/>
    </reaction>
</comment>
<keyword evidence="4 9" id="KW-0547">Nucleotide-binding</keyword>
<sequence length="288" mass="33226">MTLSFQQIISRLQEFWAKQGCVLLQGYDMEVGAGTFHPATTLKALDSKPWRAAFVQPSRRPADSRFGDHPNRWQRYYQFQVILKPSPDNIQDLYLQSLKVLGIDYKVHDIRFVEDDWESPTLGAWGLGWEVWCNGMEITQFTYFQGVGGLPCSSVSGEITYGLERLALYIQEKNHFKELIWNDDPKNPMTYGDVYAANERQASDYNLYHGDIGMLLRHFDDYEEEAFKMLKVPLPLVAYEFCLKTSHIFNLLDSRGALSTTQRAAYIARVRNIAKMCCQAYLDSQNNL</sequence>
<keyword evidence="3 9" id="KW-0436">Ligase</keyword>
<gene>
    <name evidence="9" type="primary">glyQ</name>
    <name evidence="10" type="ORF">phytr_4060</name>
</gene>
<dbReference type="PANTHER" id="PTHR30075:SF2">
    <property type="entry name" value="GLYCINE--TRNA LIGASE, CHLOROPLASTIC_MITOCHONDRIAL 2"/>
    <property type="match status" value="1"/>
</dbReference>
<dbReference type="OrthoDB" id="9802183at2"/>
<evidence type="ECO:0000256" key="3">
    <source>
        <dbReference type="ARBA" id="ARBA00022598"/>
    </source>
</evidence>
<dbReference type="InterPro" id="IPR045864">
    <property type="entry name" value="aa-tRNA-synth_II/BPL/LPL"/>
</dbReference>
<dbReference type="RefSeq" id="WP_106874223.1">
    <property type="nucleotide sequence ID" value="NZ_CP027845.1"/>
</dbReference>
<dbReference type="Pfam" id="PF02091">
    <property type="entry name" value="tRNA-synt_2e"/>
    <property type="match status" value="1"/>
</dbReference>
<dbReference type="GO" id="GO:0005524">
    <property type="term" value="F:ATP binding"/>
    <property type="evidence" value="ECO:0007669"/>
    <property type="project" value="UniProtKB-UniRule"/>
</dbReference>
<evidence type="ECO:0000256" key="9">
    <source>
        <dbReference type="HAMAP-Rule" id="MF_00254"/>
    </source>
</evidence>
<dbReference type="Gene3D" id="1.20.58.180">
    <property type="entry name" value="Class II aaRS and biotin synthetases, domain 2"/>
    <property type="match status" value="1"/>
</dbReference>
<dbReference type="SUPFAM" id="SSF55681">
    <property type="entry name" value="Class II aaRS and biotin synthetases"/>
    <property type="match status" value="1"/>
</dbReference>
<keyword evidence="7 9" id="KW-0030">Aminoacyl-tRNA synthetase</keyword>
<keyword evidence="5 9" id="KW-0067">ATP-binding</keyword>
<evidence type="ECO:0000256" key="8">
    <source>
        <dbReference type="ARBA" id="ARBA00047937"/>
    </source>
</evidence>
<dbReference type="KEGG" id="ptc:phytr_4060"/>
<dbReference type="Proteomes" id="UP000241762">
    <property type="component" value="Chromosome"/>
</dbReference>
<evidence type="ECO:0000313" key="11">
    <source>
        <dbReference type="Proteomes" id="UP000241762"/>
    </source>
</evidence>
<keyword evidence="6 9" id="KW-0648">Protein biosynthesis</keyword>
<dbReference type="Gene3D" id="3.30.930.10">
    <property type="entry name" value="Bira Bifunctional Protein, Domain 2"/>
    <property type="match status" value="1"/>
</dbReference>
<evidence type="ECO:0000313" key="10">
    <source>
        <dbReference type="EMBL" id="AVP87357.1"/>
    </source>
</evidence>
<name>A0A2P1P7W5_9RICK</name>
<evidence type="ECO:0000256" key="6">
    <source>
        <dbReference type="ARBA" id="ARBA00022917"/>
    </source>
</evidence>
<accession>A0A2P1P7W5</accession>
<keyword evidence="9" id="KW-0963">Cytoplasm</keyword>
<dbReference type="PROSITE" id="PS50861">
    <property type="entry name" value="AA_TRNA_LIGASE_II_GLYAB"/>
    <property type="match status" value="1"/>
</dbReference>
<dbReference type="InterPro" id="IPR002310">
    <property type="entry name" value="Gly-tRNA_ligase_asu"/>
</dbReference>
<evidence type="ECO:0000256" key="2">
    <source>
        <dbReference type="ARBA" id="ARBA00011209"/>
    </source>
</evidence>
<evidence type="ECO:0000256" key="1">
    <source>
        <dbReference type="ARBA" id="ARBA00008226"/>
    </source>
</evidence>
<dbReference type="EC" id="6.1.1.14" evidence="9"/>
<dbReference type="NCBIfam" id="NF006827">
    <property type="entry name" value="PRK09348.1"/>
    <property type="match status" value="1"/>
</dbReference>
<comment type="subunit">
    <text evidence="2 9">Tetramer of two alpha and two beta subunits.</text>
</comment>
<proteinExistence type="inferred from homology"/>